<sequence length="251" mass="27056">MNEKKVMDILQKVQSNTITLQEAYDLIKTNPYDDLGFAKIDNYRYITSNYPEVVFCQGKTTDQLVKIFKTLLKNNNSLLGTRIPKDVYDEIKSLIPELMYNETAQIIYKKNQTFKTSGNIAVITAGTADIPVAEEAAVSLEVMGAEVNRVYDVGVAGIHRLFDKLELINQSSVIIVVAGMEGALASVVGGLTPKPVIAVPTSIGYGANFNGLSALLSMLNSCANGVGVVNIDNGYGAAALAFSILRTISHG</sequence>
<dbReference type="GO" id="GO:0016787">
    <property type="term" value="F:hydrolase activity"/>
    <property type="evidence" value="ECO:0007669"/>
    <property type="project" value="InterPro"/>
</dbReference>
<dbReference type="Pfam" id="PF00731">
    <property type="entry name" value="AIRC"/>
    <property type="match status" value="1"/>
</dbReference>
<dbReference type="SUPFAM" id="SSF52255">
    <property type="entry name" value="N5-CAIR mutase (phosphoribosylaminoimidazole carboxylase, PurE)"/>
    <property type="match status" value="1"/>
</dbReference>
<gene>
    <name evidence="2" type="ORF">SYNTR_1277</name>
</gene>
<dbReference type="RefSeq" id="WP_156203719.1">
    <property type="nucleotide sequence ID" value="NZ_CP046457.1"/>
</dbReference>
<dbReference type="SMART" id="SM01001">
    <property type="entry name" value="AIRC"/>
    <property type="match status" value="1"/>
</dbReference>
<dbReference type="PANTHER" id="PTHR43064">
    <property type="entry name" value="PHOSPHORIBOSYLAMINOIMIDAZOLE CARBOXYLASE-RELATED"/>
    <property type="match status" value="1"/>
</dbReference>
<reference evidence="3" key="1">
    <citation type="journal article" date="2019" name="Microbiology">
        <title>Complete Genome Sequence of an Uncultured Bacterium of the Candidate Phylum Bipolaricaulota.</title>
        <authorList>
            <person name="Kadnikov V.V."/>
            <person name="Mardanov A.V."/>
            <person name="Beletsky A.V."/>
            <person name="Frank Y.A."/>
            <person name="Karnachuk O.V."/>
            <person name="Ravin N.V."/>
        </authorList>
    </citation>
    <scope>NUCLEOTIDE SEQUENCE [LARGE SCALE GENOMIC DNA]</scope>
</reference>
<dbReference type="GO" id="GO:0006189">
    <property type="term" value="P:'de novo' IMP biosynthetic process"/>
    <property type="evidence" value="ECO:0007669"/>
    <property type="project" value="InterPro"/>
</dbReference>
<dbReference type="KEGG" id="salq:SYNTR_1277"/>
<dbReference type="PANTHER" id="PTHR43064:SF1">
    <property type="entry name" value="SLL1489 PROTEIN"/>
    <property type="match status" value="1"/>
</dbReference>
<feature type="domain" description="PurE" evidence="1">
    <location>
        <begin position="118"/>
        <end position="250"/>
    </location>
</feature>
<dbReference type="InterPro" id="IPR000031">
    <property type="entry name" value="PurE_dom"/>
</dbReference>
<evidence type="ECO:0000313" key="2">
    <source>
        <dbReference type="EMBL" id="QGT99870.1"/>
    </source>
</evidence>
<name>A0A6I6DHR7_9FIRM</name>
<keyword evidence="3" id="KW-1185">Reference proteome</keyword>
<dbReference type="OrthoDB" id="9782511at2"/>
<dbReference type="EMBL" id="CP046457">
    <property type="protein sequence ID" value="QGT99870.1"/>
    <property type="molecule type" value="Genomic_DNA"/>
</dbReference>
<dbReference type="InterPro" id="IPR039476">
    <property type="entry name" value="P2CMN_synthase_LarB"/>
</dbReference>
<dbReference type="Proteomes" id="UP000426444">
    <property type="component" value="Chromosome"/>
</dbReference>
<accession>A0A6I6DHR7</accession>
<evidence type="ECO:0000313" key="3">
    <source>
        <dbReference type="Proteomes" id="UP000426444"/>
    </source>
</evidence>
<protein>
    <submittedName>
        <fullName evidence="2">Circadian phase modifier</fullName>
    </submittedName>
</protein>
<dbReference type="NCBIfam" id="NF033503">
    <property type="entry name" value="LarB"/>
    <property type="match status" value="1"/>
</dbReference>
<dbReference type="AlphaFoldDB" id="A0A6I6DHR7"/>
<proteinExistence type="predicted"/>
<dbReference type="Gene3D" id="3.40.50.1970">
    <property type="match status" value="1"/>
</dbReference>
<evidence type="ECO:0000259" key="1">
    <source>
        <dbReference type="SMART" id="SM01001"/>
    </source>
</evidence>
<organism evidence="2 3">
    <name type="scientific">Candidatus Syntrophocurvum alkaliphilum</name>
    <dbReference type="NCBI Taxonomy" id="2293317"/>
    <lineage>
        <taxon>Bacteria</taxon>
        <taxon>Bacillati</taxon>
        <taxon>Bacillota</taxon>
        <taxon>Clostridia</taxon>
        <taxon>Eubacteriales</taxon>
        <taxon>Syntrophomonadaceae</taxon>
        <taxon>Candidatus Syntrophocurvum</taxon>
    </lineage>
</organism>